<dbReference type="EMBL" id="CP002200">
    <property type="protein sequence ID" value="ADN18096.1"/>
    <property type="molecule type" value="Genomic_DNA"/>
</dbReference>
<evidence type="ECO:0000313" key="1">
    <source>
        <dbReference type="EMBL" id="ADN18096.1"/>
    </source>
</evidence>
<keyword evidence="1" id="KW-0614">Plasmid</keyword>
<dbReference type="AlphaFoldDB" id="E0UMB6"/>
<dbReference type="Proteomes" id="UP000008206">
    <property type="component" value="Plasmid Cy782202"/>
</dbReference>
<evidence type="ECO:0000313" key="2">
    <source>
        <dbReference type="Proteomes" id="UP000008206"/>
    </source>
</evidence>
<protein>
    <recommendedName>
        <fullName evidence="3">Lipoprotein</fullName>
    </recommendedName>
</protein>
<keyword evidence="2" id="KW-1185">Reference proteome</keyword>
<dbReference type="HOGENOM" id="CLU_1432383_0_0_3"/>
<reference evidence="2" key="1">
    <citation type="journal article" date="2011" name="MBio">
        <title>Novel metabolic attributes of the genus Cyanothece, comprising a group of unicellular nitrogen-fixing Cyanobacteria.</title>
        <authorList>
            <person name="Bandyopadhyay A."/>
            <person name="Elvitigala T."/>
            <person name="Welsh E."/>
            <person name="Stockel J."/>
            <person name="Liberton M."/>
            <person name="Min H."/>
            <person name="Sherman L.A."/>
            <person name="Pakrasi H.B."/>
        </authorList>
    </citation>
    <scope>NUCLEOTIDE SEQUENCE [LARGE SCALE GENOMIC DNA]</scope>
    <source>
        <strain evidence="2">PCC 7822</strain>
        <plasmid evidence="2">Cy782202</plasmid>
    </source>
</reference>
<accession>E0UMB6</accession>
<gene>
    <name evidence="1" type="ordered locus">Cyan7822_6296</name>
</gene>
<organism evidence="1 2">
    <name type="scientific">Gloeothece verrucosa (strain PCC 7822)</name>
    <name type="common">Cyanothece sp. (strain PCC 7822)</name>
    <dbReference type="NCBI Taxonomy" id="497965"/>
    <lineage>
        <taxon>Bacteria</taxon>
        <taxon>Bacillati</taxon>
        <taxon>Cyanobacteriota</taxon>
        <taxon>Cyanophyceae</taxon>
        <taxon>Oscillatoriophycideae</taxon>
        <taxon>Chroococcales</taxon>
        <taxon>Aphanothecaceae</taxon>
        <taxon>Gloeothece</taxon>
        <taxon>Gloeothece verrucosa</taxon>
    </lineage>
</organism>
<name>E0UMB6_GLOV7</name>
<geneLocation type="plasmid" evidence="1 2">
    <name>Cy782202</name>
</geneLocation>
<proteinExistence type="predicted"/>
<evidence type="ECO:0008006" key="3">
    <source>
        <dbReference type="Google" id="ProtNLM"/>
    </source>
</evidence>
<dbReference type="KEGG" id="cyj:Cyan7822_6296"/>
<dbReference type="PROSITE" id="PS51257">
    <property type="entry name" value="PROKAR_LIPOPROTEIN"/>
    <property type="match status" value="1"/>
</dbReference>
<dbReference type="RefSeq" id="WP_013334844.1">
    <property type="nucleotide sequence ID" value="NC_014534.1"/>
</dbReference>
<sequence length="189" mass="21836">MIKKILLTTTVLLLSSCVDTKELASSPAKNNNQANFYSIRWKYCVSNEEIQKLGFYPFLREQPDNCWTARVALIVWGNDLPEVELWKLPSTGDSMLNPVKYDNYVLVFRGRGCPGYYPQPSRVGWYQGDTIVTFNRQYTNQIPQIKVTALDVQQVNLSKKDYEDRVWKDITPGIAKCEFIRENRNPNAT</sequence>